<feature type="non-terminal residue" evidence="1">
    <location>
        <position position="1"/>
    </location>
</feature>
<reference evidence="1" key="1">
    <citation type="journal article" date="2014" name="Front. Microbiol.">
        <title>High frequency of phylogenetically diverse reductive dehalogenase-homologous genes in deep subseafloor sedimentary metagenomes.</title>
        <authorList>
            <person name="Kawai M."/>
            <person name="Futagami T."/>
            <person name="Toyoda A."/>
            <person name="Takaki Y."/>
            <person name="Nishi S."/>
            <person name="Hori S."/>
            <person name="Arai W."/>
            <person name="Tsubouchi T."/>
            <person name="Morono Y."/>
            <person name="Uchiyama I."/>
            <person name="Ito T."/>
            <person name="Fujiyama A."/>
            <person name="Inagaki F."/>
            <person name="Takami H."/>
        </authorList>
    </citation>
    <scope>NUCLEOTIDE SEQUENCE</scope>
    <source>
        <strain evidence="1">Expedition CK06-06</strain>
    </source>
</reference>
<accession>X0TL21</accession>
<dbReference type="AlphaFoldDB" id="X0TL21"/>
<organism evidence="1">
    <name type="scientific">marine sediment metagenome</name>
    <dbReference type="NCBI Taxonomy" id="412755"/>
    <lineage>
        <taxon>unclassified sequences</taxon>
        <taxon>metagenomes</taxon>
        <taxon>ecological metagenomes</taxon>
    </lineage>
</organism>
<sequence>IFVAKSLVLAAVPGAGKMLDMLFENPNEEQLLVKSGIDRLIKTTKHNKDQKEKLLALLFIPSVSRYYEKDHPLIKEYVFNVESMIIKKDLEVYHRIIGEKQDQYPFKKNLNDYNEIWAKNLNDAHLDGIYLPFKNLKGLKRNDFMVICGLIYDLYEKEFEYNEISSESIISYVNLYLIRDIEEIVEEKIPDLFIKALDYLSLSTVKSGIGKIRELYNVPPLR</sequence>
<gene>
    <name evidence="1" type="ORF">S01H1_27306</name>
</gene>
<proteinExistence type="predicted"/>
<protein>
    <submittedName>
        <fullName evidence="1">Uncharacterized protein</fullName>
    </submittedName>
</protein>
<name>X0TL21_9ZZZZ</name>
<evidence type="ECO:0000313" key="1">
    <source>
        <dbReference type="EMBL" id="GAF88837.1"/>
    </source>
</evidence>
<dbReference type="EMBL" id="BARS01016615">
    <property type="protein sequence ID" value="GAF88837.1"/>
    <property type="molecule type" value="Genomic_DNA"/>
</dbReference>
<comment type="caution">
    <text evidence="1">The sequence shown here is derived from an EMBL/GenBank/DDBJ whole genome shotgun (WGS) entry which is preliminary data.</text>
</comment>